<dbReference type="OrthoDB" id="6149413at2759"/>
<evidence type="ECO:0000313" key="2">
    <source>
        <dbReference type="Proteomes" id="UP000001554"/>
    </source>
</evidence>
<protein>
    <submittedName>
        <fullName evidence="3">Uncharacterized protein LOC118431013</fullName>
    </submittedName>
</protein>
<name>A0A9J7MDG1_BRAFL</name>
<feature type="region of interest" description="Disordered" evidence="1">
    <location>
        <begin position="235"/>
        <end position="258"/>
    </location>
</feature>
<dbReference type="SUPFAM" id="SSF52540">
    <property type="entry name" value="P-loop containing nucleoside triphosphate hydrolases"/>
    <property type="match status" value="1"/>
</dbReference>
<proteinExistence type="predicted"/>
<gene>
    <name evidence="3" type="primary">LOC118431013</name>
</gene>
<feature type="compositionally biased region" description="Pro residues" evidence="1">
    <location>
        <begin position="240"/>
        <end position="250"/>
    </location>
</feature>
<dbReference type="KEGG" id="bfo:118431013"/>
<reference evidence="2" key="1">
    <citation type="journal article" date="2020" name="Nat. Ecol. Evol.">
        <title>Deeply conserved synteny resolves early events in vertebrate evolution.</title>
        <authorList>
            <person name="Simakov O."/>
            <person name="Marletaz F."/>
            <person name="Yue J.X."/>
            <person name="O'Connell B."/>
            <person name="Jenkins J."/>
            <person name="Brandt A."/>
            <person name="Calef R."/>
            <person name="Tung C.H."/>
            <person name="Huang T.K."/>
            <person name="Schmutz J."/>
            <person name="Satoh N."/>
            <person name="Yu J.K."/>
            <person name="Putnam N.H."/>
            <person name="Green R.E."/>
            <person name="Rokhsar D.S."/>
        </authorList>
    </citation>
    <scope>NUCLEOTIDE SEQUENCE [LARGE SCALE GENOMIC DNA]</scope>
    <source>
        <strain evidence="2">S238N-H82</strain>
    </source>
</reference>
<dbReference type="AlphaFoldDB" id="A0A9J7MDG1"/>
<dbReference type="OMA" id="RCELEPW"/>
<evidence type="ECO:0000313" key="3">
    <source>
        <dbReference type="RefSeq" id="XP_035697979.1"/>
    </source>
</evidence>
<dbReference type="GeneID" id="118431013"/>
<reference evidence="3" key="2">
    <citation type="submission" date="2025-08" db="UniProtKB">
        <authorList>
            <consortium name="RefSeq"/>
        </authorList>
    </citation>
    <scope>IDENTIFICATION</scope>
    <source>
        <strain evidence="3">S238N-H82</strain>
        <tissue evidence="3">Testes</tissue>
    </source>
</reference>
<dbReference type="Proteomes" id="UP000001554">
    <property type="component" value="Chromosome 14"/>
</dbReference>
<accession>A0A9J7MDG1</accession>
<dbReference type="Gene3D" id="3.40.50.300">
    <property type="entry name" value="P-loop containing nucleotide triphosphate hydrolases"/>
    <property type="match status" value="1"/>
</dbReference>
<dbReference type="RefSeq" id="XP_035697979.1">
    <property type="nucleotide sequence ID" value="XM_035842086.1"/>
</dbReference>
<organism evidence="2 3">
    <name type="scientific">Branchiostoma floridae</name>
    <name type="common">Florida lancelet</name>
    <name type="synonym">Amphioxus</name>
    <dbReference type="NCBI Taxonomy" id="7739"/>
    <lineage>
        <taxon>Eukaryota</taxon>
        <taxon>Metazoa</taxon>
        <taxon>Chordata</taxon>
        <taxon>Cephalochordata</taxon>
        <taxon>Leptocardii</taxon>
        <taxon>Amphioxiformes</taxon>
        <taxon>Branchiostomatidae</taxon>
        <taxon>Branchiostoma</taxon>
    </lineage>
</organism>
<evidence type="ECO:0000256" key="1">
    <source>
        <dbReference type="SAM" id="MobiDB-lite"/>
    </source>
</evidence>
<keyword evidence="2" id="KW-1185">Reference proteome</keyword>
<dbReference type="InterPro" id="IPR027417">
    <property type="entry name" value="P-loop_NTPase"/>
</dbReference>
<sequence>MPGSGKSSFINSMSMAVTGTWHEIAHYSQSDSSVTKCLERYIMFDENCHEVHEPHPIPDYNNNIIFWDCAGFPDATEEAYSTIVYLTLDGRIPSGTNIIDCMDQTPDELRSKFRSRVDHQMTFDRVVFILSADKVVPNNLVEAIKSGAQQGHDVPIMVVVTKEDKCPNRLHLQKRIEEALAAFKLTGNQVRFKITSLYCEELTPWPDRNDYRVMKPNADIDKNLLTIWMSLTDPNIKAKPAPPPPTPQPQPKSSCVLS</sequence>